<feature type="transmembrane region" description="Helical" evidence="1">
    <location>
        <begin position="6"/>
        <end position="22"/>
    </location>
</feature>
<accession>A0A497YLA4</accession>
<sequence length="102" mass="10823">MDVLMYLFLAALLIPVNLFIIKSHRSGKFPLWASGVLLAVFGIGLGYAARFILVDIGATGQGGAIMAVFIGLVVMANGTIHFVIGLVLAIVKLVANKRRARA</sequence>
<comment type="caution">
    <text evidence="2">The sequence shown here is derived from an EMBL/GenBank/DDBJ whole genome shotgun (WGS) entry which is preliminary data.</text>
</comment>
<evidence type="ECO:0000313" key="3">
    <source>
        <dbReference type="Proteomes" id="UP000280791"/>
    </source>
</evidence>
<evidence type="ECO:0000256" key="1">
    <source>
        <dbReference type="SAM" id="Phobius"/>
    </source>
</evidence>
<dbReference type="OrthoDB" id="2970488at2"/>
<dbReference type="AlphaFoldDB" id="A0A497YLA4"/>
<keyword evidence="1" id="KW-0812">Transmembrane</keyword>
<gene>
    <name evidence="2" type="ORF">DFR62_1523</name>
</gene>
<keyword evidence="3" id="KW-1185">Reference proteome</keyword>
<protein>
    <submittedName>
        <fullName evidence="2">Uncharacterized protein</fullName>
    </submittedName>
</protein>
<dbReference type="Proteomes" id="UP000280791">
    <property type="component" value="Unassembled WGS sequence"/>
</dbReference>
<dbReference type="RefSeq" id="WP_121299182.1">
    <property type="nucleotide sequence ID" value="NZ_QBEW01000027.1"/>
</dbReference>
<organism evidence="2 3">
    <name type="scientific">Planococcus citreus</name>
    <dbReference type="NCBI Taxonomy" id="1373"/>
    <lineage>
        <taxon>Bacteria</taxon>
        <taxon>Bacillati</taxon>
        <taxon>Bacillota</taxon>
        <taxon>Bacilli</taxon>
        <taxon>Bacillales</taxon>
        <taxon>Caryophanaceae</taxon>
        <taxon>Planococcus</taxon>
    </lineage>
</organism>
<name>A0A497YLA4_9BACL</name>
<evidence type="ECO:0000313" key="2">
    <source>
        <dbReference type="EMBL" id="RLJ91359.1"/>
    </source>
</evidence>
<proteinExistence type="predicted"/>
<keyword evidence="1" id="KW-1133">Transmembrane helix</keyword>
<dbReference type="EMBL" id="RCCP01000001">
    <property type="protein sequence ID" value="RLJ91359.1"/>
    <property type="molecule type" value="Genomic_DNA"/>
</dbReference>
<keyword evidence="1" id="KW-0472">Membrane</keyword>
<reference evidence="2 3" key="1">
    <citation type="submission" date="2018-10" db="EMBL/GenBank/DDBJ databases">
        <title>Genomic Encyclopedia of Type Strains, Phase IV (KMG-IV): sequencing the most valuable type-strain genomes for metagenomic binning, comparative biology and taxonomic classification.</title>
        <authorList>
            <person name="Goeker M."/>
        </authorList>
    </citation>
    <scope>NUCLEOTIDE SEQUENCE [LARGE SCALE GENOMIC DNA]</scope>
    <source>
        <strain evidence="2 3">DSM 20549</strain>
    </source>
</reference>
<feature type="transmembrane region" description="Helical" evidence="1">
    <location>
        <begin position="29"/>
        <end position="53"/>
    </location>
</feature>
<feature type="transmembrane region" description="Helical" evidence="1">
    <location>
        <begin position="65"/>
        <end position="91"/>
    </location>
</feature>